<dbReference type="FunFam" id="1.10.1650.10:FF:000001">
    <property type="entry name" value="Ribosomal protein L19"/>
    <property type="match status" value="1"/>
</dbReference>
<accession>A0A133VJF3</accession>
<name>A0A133VJF3_9EURY</name>
<dbReference type="GO" id="GO:0003735">
    <property type="term" value="F:structural constituent of ribosome"/>
    <property type="evidence" value="ECO:0007669"/>
    <property type="project" value="InterPro"/>
</dbReference>
<keyword evidence="5" id="KW-0694">RNA-binding</keyword>
<dbReference type="PANTHER" id="PTHR10722">
    <property type="entry name" value="60S RIBOSOMAL PROTEIN L19"/>
    <property type="match status" value="1"/>
</dbReference>
<dbReference type="GO" id="GO:0070180">
    <property type="term" value="F:large ribosomal subunit rRNA binding"/>
    <property type="evidence" value="ECO:0007669"/>
    <property type="project" value="UniProtKB-UniRule"/>
</dbReference>
<dbReference type="PROSITE" id="PS00526">
    <property type="entry name" value="RIBOSOMAL_L19E"/>
    <property type="match status" value="1"/>
</dbReference>
<dbReference type="InterPro" id="IPR035970">
    <property type="entry name" value="60S_ribosomal_eL19_sf"/>
</dbReference>
<evidence type="ECO:0000256" key="7">
    <source>
        <dbReference type="SAM" id="MobiDB-lite"/>
    </source>
</evidence>
<evidence type="ECO:0000256" key="6">
    <source>
        <dbReference type="RuleBase" id="RU000574"/>
    </source>
</evidence>
<dbReference type="Gene3D" id="1.20.5.560">
    <property type="entry name" value="Single Heli x bin"/>
    <property type="match status" value="1"/>
</dbReference>
<dbReference type="Pfam" id="PF25476">
    <property type="entry name" value="Ribosomal_L19e_C"/>
    <property type="match status" value="1"/>
</dbReference>
<feature type="domain" description="Large ribosomal subunit protein eL19" evidence="8">
    <location>
        <begin position="2"/>
        <end position="145"/>
    </location>
</feature>
<dbReference type="HAMAP" id="MF_01475">
    <property type="entry name" value="Ribosomal_eL19"/>
    <property type="match status" value="1"/>
</dbReference>
<dbReference type="EMBL" id="LHYF01000033">
    <property type="protein sequence ID" value="KXB06582.1"/>
    <property type="molecule type" value="Genomic_DNA"/>
</dbReference>
<keyword evidence="10" id="KW-1185">Reference proteome</keyword>
<dbReference type="InterPro" id="IPR000196">
    <property type="entry name" value="Ribosomal_eL19_dom"/>
</dbReference>
<dbReference type="CDD" id="cd00481">
    <property type="entry name" value="Ribosomal_L19e"/>
    <property type="match status" value="1"/>
</dbReference>
<dbReference type="InterPro" id="IPR023638">
    <property type="entry name" value="Ribosomal_eL19_CS"/>
</dbReference>
<evidence type="ECO:0000313" key="9">
    <source>
        <dbReference type="EMBL" id="KXB06582.1"/>
    </source>
</evidence>
<evidence type="ECO:0000256" key="5">
    <source>
        <dbReference type="HAMAP-Rule" id="MF_01475"/>
    </source>
</evidence>
<evidence type="ECO:0000256" key="4">
    <source>
        <dbReference type="ARBA" id="ARBA00023274"/>
    </source>
</evidence>
<dbReference type="Gene3D" id="1.10.1200.60">
    <property type="match status" value="1"/>
</dbReference>
<dbReference type="GO" id="GO:0022625">
    <property type="term" value="C:cytosolic large ribosomal subunit"/>
    <property type="evidence" value="ECO:0007669"/>
    <property type="project" value="InterPro"/>
</dbReference>
<dbReference type="SUPFAM" id="SSF48140">
    <property type="entry name" value="Ribosomal protein L19 (L19e)"/>
    <property type="match status" value="1"/>
</dbReference>
<dbReference type="InterPro" id="IPR039547">
    <property type="entry name" value="Ribosomal_eL19"/>
</dbReference>
<dbReference type="Gene3D" id="1.10.1650.10">
    <property type="match status" value="1"/>
</dbReference>
<feature type="compositionally biased region" description="Basic and acidic residues" evidence="7">
    <location>
        <begin position="46"/>
        <end position="58"/>
    </location>
</feature>
<evidence type="ECO:0000256" key="1">
    <source>
        <dbReference type="ARBA" id="ARBA00011082"/>
    </source>
</evidence>
<evidence type="ECO:0000313" key="10">
    <source>
        <dbReference type="Proteomes" id="UP000070404"/>
    </source>
</evidence>
<dbReference type="GO" id="GO:0006412">
    <property type="term" value="P:translation"/>
    <property type="evidence" value="ECO:0007669"/>
    <property type="project" value="UniProtKB-UniRule"/>
</dbReference>
<keyword evidence="5" id="KW-0699">rRNA-binding</keyword>
<keyword evidence="3 5" id="KW-0689">Ribosomal protein</keyword>
<dbReference type="InterPro" id="IPR057259">
    <property type="entry name" value="Ribosomal_L19e"/>
</dbReference>
<dbReference type="InterPro" id="IPR015973">
    <property type="entry name" value="Ribosomal_eL19_dom2"/>
</dbReference>
<evidence type="ECO:0000256" key="2">
    <source>
        <dbReference type="ARBA" id="ARBA00011838"/>
    </source>
</evidence>
<sequence length="149" mass="17365">MDLKMQKRVAADILEVGKNKVWIDPERKAEVSTAITREDVRQLVEEDAIRAKKRESSSKGRARNRKNQKEKGRQSGPGSRKGAKEARKKKKDEWKDKVRALRARLRDLRDEEVIDRSTYRELYKKVKGGAFRSKSHLNTYLKEDGVLEE</sequence>
<proteinExistence type="inferred from homology"/>
<dbReference type="Pfam" id="PF01280">
    <property type="entry name" value="Ribosomal_L19e"/>
    <property type="match status" value="1"/>
</dbReference>
<protein>
    <recommendedName>
        <fullName evidence="5">Large ribosomal subunit protein eL19</fullName>
    </recommendedName>
</protein>
<keyword evidence="4 5" id="KW-0687">Ribonucleoprotein</keyword>
<dbReference type="NCBIfam" id="NF006343">
    <property type="entry name" value="PRK08570.1"/>
    <property type="match status" value="1"/>
</dbReference>
<evidence type="ECO:0000259" key="8">
    <source>
        <dbReference type="SMART" id="SM01416"/>
    </source>
</evidence>
<comment type="similarity">
    <text evidence="1 5 6">Belongs to the eukaryotic ribosomal protein eL19 family.</text>
</comment>
<dbReference type="SMART" id="SM01416">
    <property type="entry name" value="Ribosomal_L19e"/>
    <property type="match status" value="1"/>
</dbReference>
<gene>
    <name evidence="5" type="primary">rpl19e</name>
    <name evidence="9" type="ORF">AKJ52_02020</name>
</gene>
<comment type="caution">
    <text evidence="9">The sequence shown here is derived from an EMBL/GenBank/DDBJ whole genome shotgun (WGS) entry which is preliminary data.</text>
</comment>
<feature type="region of interest" description="Disordered" evidence="7">
    <location>
        <begin position="46"/>
        <end position="94"/>
    </location>
</feature>
<comment type="subunit">
    <text evidence="2 5">Part of the 50S ribosomal subunit.</text>
</comment>
<reference evidence="9 10" key="1">
    <citation type="journal article" date="2016" name="Sci. Rep.">
        <title>Metabolic traits of an uncultured archaeal lineage -MSBL1- from brine pools of the Red Sea.</title>
        <authorList>
            <person name="Mwirichia R."/>
            <person name="Alam I."/>
            <person name="Rashid M."/>
            <person name="Vinu M."/>
            <person name="Ba-Alawi W."/>
            <person name="Anthony Kamau A."/>
            <person name="Kamanda Ngugi D."/>
            <person name="Goker M."/>
            <person name="Klenk H.P."/>
            <person name="Bajic V."/>
            <person name="Stingl U."/>
        </authorList>
    </citation>
    <scope>NUCLEOTIDE SEQUENCE [LARGE SCALE GENOMIC DNA]</scope>
    <source>
        <strain evidence="9">SCGC-AAA382C18</strain>
    </source>
</reference>
<comment type="function">
    <text evidence="5">Binds to the 23S rRNA.</text>
</comment>
<dbReference type="InterPro" id="IPR015972">
    <property type="entry name" value="Ribosomal_eL19_dom1"/>
</dbReference>
<dbReference type="InterPro" id="IPR057260">
    <property type="entry name" value="Ribosomal_L19e_C"/>
</dbReference>
<dbReference type="Proteomes" id="UP000070404">
    <property type="component" value="Unassembled WGS sequence"/>
</dbReference>
<dbReference type="InterPro" id="IPR015974">
    <property type="entry name" value="Ribosomal_eL19_dom3"/>
</dbReference>
<organism evidence="9 10">
    <name type="scientific">candidate division MSBL1 archaeon SCGC-AAA382C18</name>
    <dbReference type="NCBI Taxonomy" id="1698281"/>
    <lineage>
        <taxon>Archaea</taxon>
        <taxon>Methanobacteriati</taxon>
        <taxon>Methanobacteriota</taxon>
        <taxon>candidate division MSBL1</taxon>
    </lineage>
</organism>
<evidence type="ECO:0000256" key="3">
    <source>
        <dbReference type="ARBA" id="ARBA00022980"/>
    </source>
</evidence>
<dbReference type="AlphaFoldDB" id="A0A133VJF3"/>